<feature type="signal peptide" evidence="2">
    <location>
        <begin position="1"/>
        <end position="19"/>
    </location>
</feature>
<evidence type="ECO:0000313" key="5">
    <source>
        <dbReference type="Proteomes" id="UP001500954"/>
    </source>
</evidence>
<reference evidence="5" key="1">
    <citation type="journal article" date="2019" name="Int. J. Syst. Evol. Microbiol.">
        <title>The Global Catalogue of Microorganisms (GCM) 10K type strain sequencing project: providing services to taxonomists for standard genome sequencing and annotation.</title>
        <authorList>
            <consortium name="The Broad Institute Genomics Platform"/>
            <consortium name="The Broad Institute Genome Sequencing Center for Infectious Disease"/>
            <person name="Wu L."/>
            <person name="Ma J."/>
        </authorList>
    </citation>
    <scope>NUCLEOTIDE SEQUENCE [LARGE SCALE GENOMIC DNA]</scope>
    <source>
        <strain evidence="5">JCM 17111</strain>
    </source>
</reference>
<organism evidence="4 5">
    <name type="scientific">Snuella lapsa</name>
    <dbReference type="NCBI Taxonomy" id="870481"/>
    <lineage>
        <taxon>Bacteria</taxon>
        <taxon>Pseudomonadati</taxon>
        <taxon>Bacteroidota</taxon>
        <taxon>Flavobacteriia</taxon>
        <taxon>Flavobacteriales</taxon>
        <taxon>Flavobacteriaceae</taxon>
        <taxon>Snuella</taxon>
    </lineage>
</organism>
<dbReference type="SUPFAM" id="SSF54909">
    <property type="entry name" value="Dimeric alpha+beta barrel"/>
    <property type="match status" value="1"/>
</dbReference>
<proteinExistence type="inferred from homology"/>
<feature type="chain" id="PRO_5045392835" description="YCII-related domain-containing protein" evidence="2">
    <location>
        <begin position="20"/>
        <end position="145"/>
    </location>
</feature>
<protein>
    <recommendedName>
        <fullName evidence="3">YCII-related domain-containing protein</fullName>
    </recommendedName>
</protein>
<keyword evidence="2" id="KW-0732">Signal</keyword>
<evidence type="ECO:0000256" key="2">
    <source>
        <dbReference type="SAM" id="SignalP"/>
    </source>
</evidence>
<evidence type="ECO:0000259" key="3">
    <source>
        <dbReference type="Pfam" id="PF03795"/>
    </source>
</evidence>
<evidence type="ECO:0000313" key="4">
    <source>
        <dbReference type="EMBL" id="GAA3583006.1"/>
    </source>
</evidence>
<name>A0ABP6YJB9_9FLAO</name>
<dbReference type="Pfam" id="PF03795">
    <property type="entry name" value="YCII"/>
    <property type="match status" value="1"/>
</dbReference>
<dbReference type="EMBL" id="BAABCY010000094">
    <property type="protein sequence ID" value="GAA3583006.1"/>
    <property type="molecule type" value="Genomic_DNA"/>
</dbReference>
<feature type="domain" description="YCII-related" evidence="3">
    <location>
        <begin position="31"/>
        <end position="134"/>
    </location>
</feature>
<sequence>MKKIFIALMVFMTISNSFSQSNSKREVQQEFMFYVYSDGNRVSDLSSEKQQLHIQKIGAYIENLAKTGKLKGAQPLEMEGTKISRNKGVFSETQLNKDKKVIAGYYHILAFDMDEAITIARADPRFEEEGWEIVIRPIKKVEGIN</sequence>
<comment type="similarity">
    <text evidence="1">Belongs to the YciI family.</text>
</comment>
<keyword evidence="5" id="KW-1185">Reference proteome</keyword>
<evidence type="ECO:0000256" key="1">
    <source>
        <dbReference type="ARBA" id="ARBA00007689"/>
    </source>
</evidence>
<dbReference type="InterPro" id="IPR011008">
    <property type="entry name" value="Dimeric_a/b-barrel"/>
</dbReference>
<gene>
    <name evidence="4" type="ORF">GCM10022395_34110</name>
</gene>
<accession>A0ABP6YJB9</accession>
<dbReference type="Proteomes" id="UP001500954">
    <property type="component" value="Unassembled WGS sequence"/>
</dbReference>
<dbReference type="RefSeq" id="WP_345007636.1">
    <property type="nucleotide sequence ID" value="NZ_BAABCY010000094.1"/>
</dbReference>
<comment type="caution">
    <text evidence="4">The sequence shown here is derived from an EMBL/GenBank/DDBJ whole genome shotgun (WGS) entry which is preliminary data.</text>
</comment>
<dbReference type="InterPro" id="IPR005545">
    <property type="entry name" value="YCII"/>
</dbReference>
<dbReference type="Gene3D" id="3.30.70.1060">
    <property type="entry name" value="Dimeric alpha+beta barrel"/>
    <property type="match status" value="1"/>
</dbReference>